<dbReference type="InterPro" id="IPR043760">
    <property type="entry name" value="PycTM_dom"/>
</dbReference>
<dbReference type="RefSeq" id="WP_231816588.1">
    <property type="nucleotide sequence ID" value="NZ_JAJOZR010000016.1"/>
</dbReference>
<feature type="transmembrane region" description="Helical" evidence="8">
    <location>
        <begin position="153"/>
        <end position="173"/>
    </location>
</feature>
<feature type="transmembrane region" description="Helical" evidence="8">
    <location>
        <begin position="75"/>
        <end position="98"/>
    </location>
</feature>
<keyword evidence="3 8" id="KW-0812">Transmembrane</keyword>
<evidence type="ECO:0000256" key="8">
    <source>
        <dbReference type="SAM" id="Phobius"/>
    </source>
</evidence>
<evidence type="ECO:0000313" key="11">
    <source>
        <dbReference type="Proteomes" id="UP001139089"/>
    </source>
</evidence>
<comment type="caution">
    <text evidence="10">The sequence shown here is derived from an EMBL/GenBank/DDBJ whole genome shotgun (WGS) entry which is preliminary data.</text>
</comment>
<dbReference type="Pfam" id="PF18967">
    <property type="entry name" value="PycTM"/>
    <property type="match status" value="1"/>
</dbReference>
<keyword evidence="5 8" id="KW-1133">Transmembrane helix</keyword>
<evidence type="ECO:0000256" key="3">
    <source>
        <dbReference type="ARBA" id="ARBA00022692"/>
    </source>
</evidence>
<gene>
    <name evidence="10" type="ORF">LRX75_20645</name>
</gene>
<feature type="domain" description="Pycsar effector protein" evidence="9">
    <location>
        <begin position="29"/>
        <end position="173"/>
    </location>
</feature>
<name>A0A9X1T955_9HYPH</name>
<evidence type="ECO:0000256" key="1">
    <source>
        <dbReference type="ARBA" id="ARBA00004236"/>
    </source>
</evidence>
<evidence type="ECO:0000259" key="9">
    <source>
        <dbReference type="Pfam" id="PF18967"/>
    </source>
</evidence>
<reference evidence="10" key="1">
    <citation type="submission" date="2021-12" db="EMBL/GenBank/DDBJ databases">
        <authorList>
            <person name="Li Y."/>
        </authorList>
    </citation>
    <scope>NUCLEOTIDE SEQUENCE</scope>
    <source>
        <strain evidence="10">DKSPLA3</strain>
    </source>
</reference>
<keyword evidence="11" id="KW-1185">Reference proteome</keyword>
<evidence type="ECO:0000256" key="7">
    <source>
        <dbReference type="ARBA" id="ARBA00023136"/>
    </source>
</evidence>
<feature type="transmembrane region" description="Helical" evidence="8">
    <location>
        <begin position="42"/>
        <end position="63"/>
    </location>
</feature>
<evidence type="ECO:0000256" key="6">
    <source>
        <dbReference type="ARBA" id="ARBA00023118"/>
    </source>
</evidence>
<keyword evidence="2" id="KW-1003">Cell membrane</keyword>
<keyword evidence="6" id="KW-0051">Antiviral defense</keyword>
<evidence type="ECO:0000256" key="4">
    <source>
        <dbReference type="ARBA" id="ARBA00022741"/>
    </source>
</evidence>
<dbReference type="GO" id="GO:0005886">
    <property type="term" value="C:plasma membrane"/>
    <property type="evidence" value="ECO:0007669"/>
    <property type="project" value="UniProtKB-SubCell"/>
</dbReference>
<comment type="subcellular location">
    <subcellularLocation>
        <location evidence="1">Cell membrane</location>
    </subcellularLocation>
</comment>
<dbReference type="EMBL" id="JAJOZR010000016">
    <property type="protein sequence ID" value="MCD7111448.1"/>
    <property type="molecule type" value="Genomic_DNA"/>
</dbReference>
<accession>A0A9X1T955</accession>
<dbReference type="GO" id="GO:0051607">
    <property type="term" value="P:defense response to virus"/>
    <property type="evidence" value="ECO:0007669"/>
    <property type="project" value="UniProtKB-KW"/>
</dbReference>
<evidence type="ECO:0000256" key="2">
    <source>
        <dbReference type="ARBA" id="ARBA00022475"/>
    </source>
</evidence>
<keyword evidence="4" id="KW-0547">Nucleotide-binding</keyword>
<evidence type="ECO:0000313" key="10">
    <source>
        <dbReference type="EMBL" id="MCD7111448.1"/>
    </source>
</evidence>
<organism evidence="10 11">
    <name type="scientific">Rhizobium quercicola</name>
    <dbReference type="NCBI Taxonomy" id="2901226"/>
    <lineage>
        <taxon>Bacteria</taxon>
        <taxon>Pseudomonadati</taxon>
        <taxon>Pseudomonadota</taxon>
        <taxon>Alphaproteobacteria</taxon>
        <taxon>Hyphomicrobiales</taxon>
        <taxon>Rhizobiaceae</taxon>
        <taxon>Rhizobium/Agrobacterium group</taxon>
        <taxon>Rhizobium</taxon>
    </lineage>
</organism>
<dbReference type="Proteomes" id="UP001139089">
    <property type="component" value="Unassembled WGS sequence"/>
</dbReference>
<evidence type="ECO:0000256" key="5">
    <source>
        <dbReference type="ARBA" id="ARBA00022989"/>
    </source>
</evidence>
<dbReference type="GO" id="GO:0000166">
    <property type="term" value="F:nucleotide binding"/>
    <property type="evidence" value="ECO:0007669"/>
    <property type="project" value="UniProtKB-KW"/>
</dbReference>
<protein>
    <submittedName>
        <fullName evidence="10">DUF5706 domain-containing protein</fullName>
    </submittedName>
</protein>
<dbReference type="AlphaFoldDB" id="A0A9X1T955"/>
<sequence>MYDARTAARTVESALADKEYFDHIKTVNEIFYDQIKISDQKAAYIFTFMLAFLISSSDGRGVFSFGRYVPFRIETAFPSAILACSTIFCIICAIMVILPRRAVKTTTLFWGGWAQHKDAFSSAAAARDINYLFRQYIDNVDVLSVIAQSKYRFVTLAFRGLVVTVLSYVLLLITT</sequence>
<keyword evidence="7 8" id="KW-0472">Membrane</keyword>
<proteinExistence type="predicted"/>